<dbReference type="SUPFAM" id="SSF109755">
    <property type="entry name" value="PhoU-like"/>
    <property type="match status" value="1"/>
</dbReference>
<dbReference type="InterPro" id="IPR038078">
    <property type="entry name" value="PhoU-like_sf"/>
</dbReference>
<evidence type="ECO:0000313" key="8">
    <source>
        <dbReference type="EMBL" id="PWN05887.1"/>
    </source>
</evidence>
<dbReference type="Pfam" id="PF01895">
    <property type="entry name" value="PhoU"/>
    <property type="match status" value="1"/>
</dbReference>
<evidence type="ECO:0000256" key="4">
    <source>
        <dbReference type="ARBA" id="ARBA00022989"/>
    </source>
</evidence>
<dbReference type="InterPro" id="IPR004633">
    <property type="entry name" value="NaPi_cotrn-rel/YqeW-like"/>
</dbReference>
<feature type="transmembrane region" description="Helical" evidence="6">
    <location>
        <begin position="307"/>
        <end position="328"/>
    </location>
</feature>
<gene>
    <name evidence="8" type="ORF">DDZ15_11925</name>
</gene>
<feature type="transmembrane region" description="Helical" evidence="6">
    <location>
        <begin position="70"/>
        <end position="93"/>
    </location>
</feature>
<evidence type="ECO:0000313" key="9">
    <source>
        <dbReference type="Proteomes" id="UP000245533"/>
    </source>
</evidence>
<evidence type="ECO:0000256" key="5">
    <source>
        <dbReference type="ARBA" id="ARBA00023136"/>
    </source>
</evidence>
<feature type="transmembrane region" description="Helical" evidence="6">
    <location>
        <begin position="203"/>
        <end position="224"/>
    </location>
</feature>
<dbReference type="Proteomes" id="UP000245533">
    <property type="component" value="Unassembled WGS sequence"/>
</dbReference>
<keyword evidence="5 6" id="KW-0472">Membrane</keyword>
<comment type="subcellular location">
    <subcellularLocation>
        <location evidence="1">Cell membrane</location>
        <topology evidence="1">Multi-pass membrane protein</topology>
    </subcellularLocation>
</comment>
<evidence type="ECO:0000259" key="7">
    <source>
        <dbReference type="Pfam" id="PF01895"/>
    </source>
</evidence>
<protein>
    <submittedName>
        <fullName evidence="8">Na/Pi cotransporter</fullName>
    </submittedName>
</protein>
<dbReference type="InterPro" id="IPR003841">
    <property type="entry name" value="Na/Pi_transpt"/>
</dbReference>
<dbReference type="PANTHER" id="PTHR10010:SF46">
    <property type="entry name" value="SODIUM-DEPENDENT PHOSPHATE TRANSPORT PROTEIN 2B"/>
    <property type="match status" value="1"/>
</dbReference>
<dbReference type="InterPro" id="IPR026022">
    <property type="entry name" value="PhoU_dom"/>
</dbReference>
<feature type="transmembrane region" description="Helical" evidence="6">
    <location>
        <begin position="138"/>
        <end position="155"/>
    </location>
</feature>
<dbReference type="GO" id="GO:0005886">
    <property type="term" value="C:plasma membrane"/>
    <property type="evidence" value="ECO:0007669"/>
    <property type="project" value="UniProtKB-SubCell"/>
</dbReference>
<sequence length="579" mass="64471">MTYTFFDFLQLVGALGIFIFGMKIFSDGLQKVAGHRLRAILKGMTTSRFRGILTGFTATTITQSSSTTTVMVVSFVNAGLITFLESTGVVMGANIGTTVTAWMVSVFGFKMQITPVAISMIGIFFPFMFFGREKLQNLAEAMIGFGILFIGLEFIKNGVPNIQDNPEMFAALDGLTEFGFLSIILFVFIGTLLTLLTQSSSAATAITLVMLFQGWIDFPIAAAMVLGENVGTTVTANLAAIVGNVHAKRAARFHFIFNVFGVIWMITLIGPFLNGIDSVMQYFTPEAGSIFGDSEAARASATLGLSLFHTTFNILNVILLVGLTPRIVKFVERMQKDTDKSDEAFRLQYISTGLMSSAELSIAQAHKEIELFGKLIEKMHFSFSALFFKKQKKHEKFLKKIEKREQITDNIELEVAEYLTKISSSNLTDTSTRKIRAMHSMINDLERIGDLYFQMSKTFQQMERENVRLPDDAMHEVSDYLDLVRSAIKLMRKNMDSSNGEPVNLDKAIKLENKINAARDTMKDAHYARLEQGAYSTKAGVFFLDFVTRLEKIGDHLFNVNEALAGKKLKTHTDLEVGR</sequence>
<feature type="domain" description="PhoU" evidence="7">
    <location>
        <begin position="372"/>
        <end position="453"/>
    </location>
</feature>
<dbReference type="GO" id="GO:0005436">
    <property type="term" value="F:sodium:phosphate symporter activity"/>
    <property type="evidence" value="ECO:0007669"/>
    <property type="project" value="InterPro"/>
</dbReference>
<accession>A0A316TMR0</accession>
<organism evidence="8 9">
    <name type="scientific">Rhodohalobacter mucosus</name>
    <dbReference type="NCBI Taxonomy" id="2079485"/>
    <lineage>
        <taxon>Bacteria</taxon>
        <taxon>Pseudomonadati</taxon>
        <taxon>Balneolota</taxon>
        <taxon>Balneolia</taxon>
        <taxon>Balneolales</taxon>
        <taxon>Balneolaceae</taxon>
        <taxon>Rhodohalobacter</taxon>
    </lineage>
</organism>
<evidence type="ECO:0000256" key="3">
    <source>
        <dbReference type="ARBA" id="ARBA00022692"/>
    </source>
</evidence>
<keyword evidence="9" id="KW-1185">Reference proteome</keyword>
<feature type="transmembrane region" description="Helical" evidence="6">
    <location>
        <begin position="254"/>
        <end position="273"/>
    </location>
</feature>
<evidence type="ECO:0000256" key="6">
    <source>
        <dbReference type="SAM" id="Phobius"/>
    </source>
</evidence>
<evidence type="ECO:0000256" key="2">
    <source>
        <dbReference type="ARBA" id="ARBA00022475"/>
    </source>
</evidence>
<comment type="caution">
    <text evidence="8">The sequence shown here is derived from an EMBL/GenBank/DDBJ whole genome shotgun (WGS) entry which is preliminary data.</text>
</comment>
<dbReference type="RefSeq" id="WP_109647329.1">
    <property type="nucleotide sequence ID" value="NZ_QGGB01000008.1"/>
</dbReference>
<dbReference type="NCBIfam" id="NF037997">
    <property type="entry name" value="Na_Pi_symport"/>
    <property type="match status" value="1"/>
</dbReference>
<dbReference type="Gene3D" id="1.20.58.220">
    <property type="entry name" value="Phosphate transport system protein phou homolog 2, domain 2"/>
    <property type="match status" value="1"/>
</dbReference>
<dbReference type="AlphaFoldDB" id="A0A316TMR0"/>
<feature type="transmembrane region" description="Helical" evidence="6">
    <location>
        <begin position="6"/>
        <end position="26"/>
    </location>
</feature>
<proteinExistence type="predicted"/>
<keyword evidence="2" id="KW-1003">Cell membrane</keyword>
<dbReference type="GO" id="GO:0044341">
    <property type="term" value="P:sodium-dependent phosphate transport"/>
    <property type="evidence" value="ECO:0007669"/>
    <property type="project" value="InterPro"/>
</dbReference>
<dbReference type="OrthoDB" id="9763003at2"/>
<dbReference type="EMBL" id="QGGB01000008">
    <property type="protein sequence ID" value="PWN05887.1"/>
    <property type="molecule type" value="Genomic_DNA"/>
</dbReference>
<dbReference type="NCBIfam" id="TIGR00704">
    <property type="entry name" value="NaPi_cotrn_rel"/>
    <property type="match status" value="1"/>
</dbReference>
<dbReference type="Pfam" id="PF02690">
    <property type="entry name" value="Na_Pi_cotrans"/>
    <property type="match status" value="2"/>
</dbReference>
<feature type="transmembrane region" description="Helical" evidence="6">
    <location>
        <begin position="113"/>
        <end position="131"/>
    </location>
</feature>
<keyword evidence="4 6" id="KW-1133">Transmembrane helix</keyword>
<reference evidence="8 9" key="1">
    <citation type="submission" date="2018-05" db="EMBL/GenBank/DDBJ databases">
        <title>Rhodohalobacter halophilus gen. nov., sp. nov., a moderately halophilic member of the family Balneolaceae.</title>
        <authorList>
            <person name="Liu Z.-W."/>
        </authorList>
    </citation>
    <scope>NUCLEOTIDE SEQUENCE [LARGE SCALE GENOMIC DNA]</scope>
    <source>
        <strain evidence="8 9">8A47</strain>
    </source>
</reference>
<keyword evidence="3 6" id="KW-0812">Transmembrane</keyword>
<name>A0A316TMR0_9BACT</name>
<dbReference type="PANTHER" id="PTHR10010">
    <property type="entry name" value="SOLUTE CARRIER FAMILY 34 SODIUM PHOSPHATE , MEMBER 2-RELATED"/>
    <property type="match status" value="1"/>
</dbReference>
<feature type="transmembrane region" description="Helical" evidence="6">
    <location>
        <begin position="175"/>
        <end position="196"/>
    </location>
</feature>
<feature type="transmembrane region" description="Helical" evidence="6">
    <location>
        <begin position="230"/>
        <end position="247"/>
    </location>
</feature>
<evidence type="ECO:0000256" key="1">
    <source>
        <dbReference type="ARBA" id="ARBA00004651"/>
    </source>
</evidence>